<dbReference type="GO" id="GO:0005375">
    <property type="term" value="F:copper ion transmembrane transporter activity"/>
    <property type="evidence" value="ECO:0007669"/>
    <property type="project" value="UniProtKB-UniRule"/>
</dbReference>
<dbReference type="GO" id="GO:0016020">
    <property type="term" value="C:membrane"/>
    <property type="evidence" value="ECO:0007669"/>
    <property type="project" value="UniProtKB-SubCell"/>
</dbReference>
<keyword evidence="1 4" id="KW-0812">Transmembrane</keyword>
<keyword evidence="4" id="KW-0813">Transport</keyword>
<keyword evidence="4" id="KW-0406">Ion transport</keyword>
<dbReference type="AlphaFoldDB" id="H2Y852"/>
<keyword evidence="2 4" id="KW-1133">Transmembrane helix</keyword>
<dbReference type="InterPro" id="IPR007274">
    <property type="entry name" value="Cop_transporter"/>
</dbReference>
<organism evidence="5 6">
    <name type="scientific">Ciona savignyi</name>
    <name type="common">Pacific transparent sea squirt</name>
    <dbReference type="NCBI Taxonomy" id="51511"/>
    <lineage>
        <taxon>Eukaryota</taxon>
        <taxon>Metazoa</taxon>
        <taxon>Chordata</taxon>
        <taxon>Tunicata</taxon>
        <taxon>Ascidiacea</taxon>
        <taxon>Phlebobranchia</taxon>
        <taxon>Cionidae</taxon>
        <taxon>Ciona</taxon>
    </lineage>
</organism>
<dbReference type="PANTHER" id="PTHR12483">
    <property type="entry name" value="SOLUTE CARRIER FAMILY 31 COPPER TRANSPORTERS"/>
    <property type="match status" value="1"/>
</dbReference>
<evidence type="ECO:0000256" key="3">
    <source>
        <dbReference type="ARBA" id="ARBA00023136"/>
    </source>
</evidence>
<keyword evidence="4" id="KW-0186">Copper</keyword>
<reference evidence="5" key="3">
    <citation type="submission" date="2025-09" db="UniProtKB">
        <authorList>
            <consortium name="Ensembl"/>
        </authorList>
    </citation>
    <scope>IDENTIFICATION</scope>
</reference>
<dbReference type="HOGENOM" id="CLU_1524600_0_0_1"/>
<comment type="similarity">
    <text evidence="4">Belongs to the copper transporter (Ctr) (TC 1.A.56) family. SLC31A subfamily.</text>
</comment>
<dbReference type="InParanoid" id="H2Y852"/>
<dbReference type="GeneTree" id="ENSGT00940000165783"/>
<evidence type="ECO:0000256" key="1">
    <source>
        <dbReference type="ARBA" id="ARBA00022692"/>
    </source>
</evidence>
<protein>
    <recommendedName>
        <fullName evidence="4">Copper transport protein</fullName>
    </recommendedName>
</protein>
<evidence type="ECO:0000313" key="6">
    <source>
        <dbReference type="Proteomes" id="UP000007875"/>
    </source>
</evidence>
<dbReference type="PANTHER" id="PTHR12483:SF115">
    <property type="entry name" value="COPPER TRANSPORT PROTEIN"/>
    <property type="match status" value="1"/>
</dbReference>
<reference evidence="5" key="2">
    <citation type="submission" date="2025-08" db="UniProtKB">
        <authorList>
            <consortium name="Ensembl"/>
        </authorList>
    </citation>
    <scope>IDENTIFICATION</scope>
</reference>
<proteinExistence type="inferred from homology"/>
<feature type="transmembrane region" description="Helical" evidence="4">
    <location>
        <begin position="20"/>
        <end position="42"/>
    </location>
</feature>
<keyword evidence="6" id="KW-1185">Reference proteome</keyword>
<keyword evidence="4" id="KW-0187">Copper transport</keyword>
<keyword evidence="3 4" id="KW-0472">Membrane</keyword>
<dbReference type="Ensembl" id="ENSCSAVT00000001520.1">
    <property type="protein sequence ID" value="ENSCSAVP00000001500.1"/>
    <property type="gene ID" value="ENSCSAVG00000000854.1"/>
</dbReference>
<evidence type="ECO:0000256" key="2">
    <source>
        <dbReference type="ARBA" id="ARBA00022989"/>
    </source>
</evidence>
<dbReference type="Proteomes" id="UP000007875">
    <property type="component" value="Unassembled WGS sequence"/>
</dbReference>
<dbReference type="OMA" id="LGYILMM"/>
<accession>H2Y852</accession>
<dbReference type="Pfam" id="PF04145">
    <property type="entry name" value="Ctr"/>
    <property type="match status" value="1"/>
</dbReference>
<dbReference type="eggNOG" id="KOG3386">
    <property type="taxonomic scope" value="Eukaryota"/>
</dbReference>
<comment type="subcellular location">
    <subcellularLocation>
        <location evidence="4">Membrane</location>
        <topology evidence="4">Multi-pass membrane protein</topology>
    </subcellularLocation>
</comment>
<name>H2Y852_CIOSA</name>
<evidence type="ECO:0000256" key="4">
    <source>
        <dbReference type="RuleBase" id="RU367022"/>
    </source>
</evidence>
<evidence type="ECO:0000313" key="5">
    <source>
        <dbReference type="Ensembl" id="ENSCSAVP00000001500.1"/>
    </source>
</evidence>
<reference evidence="6" key="1">
    <citation type="submission" date="2003-08" db="EMBL/GenBank/DDBJ databases">
        <authorList>
            <person name="Birren B."/>
            <person name="Nusbaum C."/>
            <person name="Abebe A."/>
            <person name="Abouelleil A."/>
            <person name="Adekoya E."/>
            <person name="Ait-zahra M."/>
            <person name="Allen N."/>
            <person name="Allen T."/>
            <person name="An P."/>
            <person name="Anderson M."/>
            <person name="Anderson S."/>
            <person name="Arachchi H."/>
            <person name="Armbruster J."/>
            <person name="Bachantsang P."/>
            <person name="Baldwin J."/>
            <person name="Barry A."/>
            <person name="Bayul T."/>
            <person name="Blitshsteyn B."/>
            <person name="Bloom T."/>
            <person name="Blye J."/>
            <person name="Boguslavskiy L."/>
            <person name="Borowsky M."/>
            <person name="Boukhgalter B."/>
            <person name="Brunache A."/>
            <person name="Butler J."/>
            <person name="Calixte N."/>
            <person name="Calvo S."/>
            <person name="Camarata J."/>
            <person name="Campo K."/>
            <person name="Chang J."/>
            <person name="Cheshatsang Y."/>
            <person name="Citroen M."/>
            <person name="Collymore A."/>
            <person name="Considine T."/>
            <person name="Cook A."/>
            <person name="Cooke P."/>
            <person name="Corum B."/>
            <person name="Cuomo C."/>
            <person name="David R."/>
            <person name="Dawoe T."/>
            <person name="Degray S."/>
            <person name="Dodge S."/>
            <person name="Dooley K."/>
            <person name="Dorje P."/>
            <person name="Dorjee K."/>
            <person name="Dorris L."/>
            <person name="Duffey N."/>
            <person name="Dupes A."/>
            <person name="Elkins T."/>
            <person name="Engels R."/>
            <person name="Erickson J."/>
            <person name="Farina A."/>
            <person name="Faro S."/>
            <person name="Ferreira P."/>
            <person name="Fischer H."/>
            <person name="Fitzgerald M."/>
            <person name="Foley K."/>
            <person name="Gage D."/>
            <person name="Galagan J."/>
            <person name="Gearin G."/>
            <person name="Gnerre S."/>
            <person name="Gnirke A."/>
            <person name="Goyette A."/>
            <person name="Graham J."/>
            <person name="Grandbois E."/>
            <person name="Gyaltsen K."/>
            <person name="Hafez N."/>
            <person name="Hagopian D."/>
            <person name="Hagos B."/>
            <person name="Hall J."/>
            <person name="Hatcher B."/>
            <person name="Heller A."/>
            <person name="Higgins H."/>
            <person name="Honan T."/>
            <person name="Horn A."/>
            <person name="Houde N."/>
            <person name="Hughes L."/>
            <person name="Hulme W."/>
            <person name="Husby E."/>
            <person name="Iliev I."/>
            <person name="Jaffe D."/>
            <person name="Jones C."/>
            <person name="Kamal M."/>
            <person name="Kamat A."/>
            <person name="Kamvysselis M."/>
            <person name="Karlsson E."/>
            <person name="Kells C."/>
            <person name="Kieu A."/>
            <person name="Kisner P."/>
            <person name="Kodira C."/>
            <person name="Kulbokas E."/>
            <person name="Labutti K."/>
            <person name="Lama D."/>
            <person name="Landers T."/>
            <person name="Leger J."/>
            <person name="Levine S."/>
            <person name="Lewis D."/>
            <person name="Lewis T."/>
            <person name="Lindblad-toh K."/>
            <person name="Liu X."/>
            <person name="Lokyitsang T."/>
            <person name="Lokyitsang Y."/>
            <person name="Lucien O."/>
            <person name="Lui A."/>
            <person name="Ma L.J."/>
            <person name="Mabbitt R."/>
            <person name="Macdonald J."/>
            <person name="Maclean C."/>
            <person name="Major J."/>
            <person name="Manning J."/>
            <person name="Marabella R."/>
            <person name="Maru K."/>
            <person name="Matthews C."/>
            <person name="Mauceli E."/>
            <person name="Mccarthy M."/>
            <person name="Mcdonough S."/>
            <person name="Mcghee T."/>
            <person name="Meldrim J."/>
            <person name="Meneus L."/>
            <person name="Mesirov J."/>
            <person name="Mihalev A."/>
            <person name="Mihova T."/>
            <person name="Mikkelsen T."/>
            <person name="Mlenga V."/>
            <person name="Moru K."/>
            <person name="Mozes J."/>
            <person name="Mulrain L."/>
            <person name="Munson G."/>
            <person name="Naylor J."/>
            <person name="Newes C."/>
            <person name="Nguyen C."/>
            <person name="Nguyen N."/>
            <person name="Nguyen T."/>
            <person name="Nicol R."/>
            <person name="Nielsen C."/>
            <person name="Nizzari M."/>
            <person name="Norbu C."/>
            <person name="Norbu N."/>
            <person name="O'donnell P."/>
            <person name="Okoawo O."/>
            <person name="O'leary S."/>
            <person name="Omotosho B."/>
            <person name="O'neill K."/>
            <person name="Osman S."/>
            <person name="Parker S."/>
            <person name="Perrin D."/>
            <person name="Phunkhang P."/>
            <person name="Piqani B."/>
            <person name="Purcell S."/>
            <person name="Rachupka T."/>
            <person name="Ramasamy U."/>
            <person name="Rameau R."/>
            <person name="Ray V."/>
            <person name="Raymond C."/>
            <person name="Retta R."/>
            <person name="Richardson S."/>
            <person name="Rise C."/>
            <person name="Rodriguez J."/>
            <person name="Rogers J."/>
            <person name="Rogov P."/>
            <person name="Rutman M."/>
            <person name="Schupbach R."/>
            <person name="Seaman C."/>
            <person name="Settipalli S."/>
            <person name="Sharpe T."/>
            <person name="Sheridan J."/>
            <person name="Sherpa N."/>
            <person name="Shi J."/>
            <person name="Smirnov S."/>
            <person name="Smith C."/>
            <person name="Sougnez C."/>
            <person name="Spencer B."/>
            <person name="Stalker J."/>
            <person name="Stange-thomann N."/>
            <person name="Stavropoulos S."/>
            <person name="Stetson K."/>
            <person name="Stone C."/>
            <person name="Stone S."/>
            <person name="Stubbs M."/>
            <person name="Talamas J."/>
            <person name="Tchuinga P."/>
            <person name="Tenzing P."/>
            <person name="Tesfaye S."/>
            <person name="Theodore J."/>
            <person name="Thoulutsang Y."/>
            <person name="Topham K."/>
            <person name="Towey S."/>
            <person name="Tsamla T."/>
            <person name="Tsomo N."/>
            <person name="Vallee D."/>
            <person name="Vassiliev H."/>
            <person name="Venkataraman V."/>
            <person name="Vinson J."/>
            <person name="Vo A."/>
            <person name="Wade C."/>
            <person name="Wang S."/>
            <person name="Wangchuk T."/>
            <person name="Wangdi T."/>
            <person name="Whittaker C."/>
            <person name="Wilkinson J."/>
            <person name="Wu Y."/>
            <person name="Wyman D."/>
            <person name="Yadav S."/>
            <person name="Yang S."/>
            <person name="Yang X."/>
            <person name="Yeager S."/>
            <person name="Yee E."/>
            <person name="Young G."/>
            <person name="Zainoun J."/>
            <person name="Zembeck L."/>
            <person name="Zimmer A."/>
            <person name="Zody M."/>
            <person name="Lander E."/>
        </authorList>
    </citation>
    <scope>NUCLEOTIDE SEQUENCE [LARGE SCALE GENOMIC DNA]</scope>
</reference>
<sequence>MMEEHFSWWNLPLHFLFETWKVNSAVGLVFTCIAVFSVAVIFEGFRLLSVALNNKFHAIPLVPVCSDLSDLSIANSIEVTDSLEHVRWERTKNHILQTAIHVFKIIASYGLMLAVMTYNAYIAISIVLGATLGYFTFCHKLQHPTNIRTEGMSRATTTCTLPEPSSECLIPGSSTA</sequence>